<dbReference type="NCBIfam" id="NF041921">
    <property type="entry name" value="HVO_A0556"/>
    <property type="match status" value="1"/>
</dbReference>
<dbReference type="EMBL" id="JBHTAA010000015">
    <property type="protein sequence ID" value="MFC7205447.1"/>
    <property type="molecule type" value="Genomic_DNA"/>
</dbReference>
<reference evidence="1 2" key="1">
    <citation type="journal article" date="2019" name="Int. J. Syst. Evol. Microbiol.">
        <title>The Global Catalogue of Microorganisms (GCM) 10K type strain sequencing project: providing services to taxonomists for standard genome sequencing and annotation.</title>
        <authorList>
            <consortium name="The Broad Institute Genomics Platform"/>
            <consortium name="The Broad Institute Genome Sequencing Center for Infectious Disease"/>
            <person name="Wu L."/>
            <person name="Ma J."/>
        </authorList>
    </citation>
    <scope>NUCLEOTIDE SEQUENCE [LARGE SCALE GENOMIC DNA]</scope>
    <source>
        <strain evidence="1 2">DSM 29988</strain>
    </source>
</reference>
<evidence type="ECO:0000313" key="1">
    <source>
        <dbReference type="EMBL" id="MFC7205447.1"/>
    </source>
</evidence>
<proteinExistence type="predicted"/>
<protein>
    <submittedName>
        <fullName evidence="1">HVO_A0556 family zinc finger protein</fullName>
    </submittedName>
</protein>
<dbReference type="AlphaFoldDB" id="A0ABD5ZJZ3"/>
<gene>
    <name evidence="1" type="ORF">ACFQJC_18205</name>
</gene>
<dbReference type="Proteomes" id="UP001596481">
    <property type="component" value="Unassembled WGS sequence"/>
</dbReference>
<organism evidence="1 2">
    <name type="scientific">Haloferax namakaokahaiae</name>
    <dbReference type="NCBI Taxonomy" id="1748331"/>
    <lineage>
        <taxon>Archaea</taxon>
        <taxon>Methanobacteriati</taxon>
        <taxon>Methanobacteriota</taxon>
        <taxon>Stenosarchaea group</taxon>
        <taxon>Halobacteria</taxon>
        <taxon>Halobacteriales</taxon>
        <taxon>Haloferacaceae</taxon>
        <taxon>Haloferax</taxon>
    </lineage>
</organism>
<sequence length="48" mass="5341">MSESALIFETMADDDCTYCDEGTLELRSYKDNDAIVCDDCGTPAVQVW</sequence>
<comment type="caution">
    <text evidence="1">The sequence shown here is derived from an EMBL/GenBank/DDBJ whole genome shotgun (WGS) entry which is preliminary data.</text>
</comment>
<dbReference type="RefSeq" id="WP_390226144.1">
    <property type="nucleotide sequence ID" value="NZ_JBHTAA010000015.1"/>
</dbReference>
<name>A0ABD5ZJZ3_9EURY</name>
<evidence type="ECO:0000313" key="2">
    <source>
        <dbReference type="Proteomes" id="UP001596481"/>
    </source>
</evidence>
<accession>A0ABD5ZJZ3</accession>
<keyword evidence="2" id="KW-1185">Reference proteome</keyword>
<dbReference type="InterPro" id="IPR049681">
    <property type="entry name" value="HVO_A0556-like"/>
</dbReference>